<name>A0A930YD39_9ACTN</name>
<reference evidence="2" key="1">
    <citation type="submission" date="2020-11" db="EMBL/GenBank/DDBJ databases">
        <title>Nocardioides sp. nov., isolated from Soil of Cynanchum wilfordii Hemsley rhizosphere.</title>
        <authorList>
            <person name="Lee J.-S."/>
            <person name="Suh M.K."/>
            <person name="Kim J.-S."/>
        </authorList>
    </citation>
    <scope>NUCLEOTIDE SEQUENCE</scope>
    <source>
        <strain evidence="2">KCTC 19275</strain>
    </source>
</reference>
<comment type="caution">
    <text evidence="2">The sequence shown here is derived from an EMBL/GenBank/DDBJ whole genome shotgun (WGS) entry which is preliminary data.</text>
</comment>
<dbReference type="PANTHER" id="PTHR38441">
    <property type="entry name" value="INTEGRAL MEMBRANE PROTEIN-RELATED"/>
    <property type="match status" value="1"/>
</dbReference>
<dbReference type="Pfam" id="PF04341">
    <property type="entry name" value="DUF485"/>
    <property type="match status" value="1"/>
</dbReference>
<dbReference type="RefSeq" id="WP_194705499.1">
    <property type="nucleotide sequence ID" value="NZ_JADKPN010000001.1"/>
</dbReference>
<accession>A0A930YD39</accession>
<keyword evidence="1" id="KW-1133">Transmembrane helix</keyword>
<proteinExistence type="predicted"/>
<organism evidence="2 3">
    <name type="scientific">Nocardioides islandensis</name>
    <dbReference type="NCBI Taxonomy" id="433663"/>
    <lineage>
        <taxon>Bacteria</taxon>
        <taxon>Bacillati</taxon>
        <taxon>Actinomycetota</taxon>
        <taxon>Actinomycetes</taxon>
        <taxon>Propionibacteriales</taxon>
        <taxon>Nocardioidaceae</taxon>
        <taxon>Nocardioides</taxon>
    </lineage>
</organism>
<evidence type="ECO:0000313" key="3">
    <source>
        <dbReference type="Proteomes" id="UP000640489"/>
    </source>
</evidence>
<keyword evidence="1" id="KW-0472">Membrane</keyword>
<evidence type="ECO:0000313" key="2">
    <source>
        <dbReference type="EMBL" id="MBF4762373.1"/>
    </source>
</evidence>
<sequence>MADTRHVAAHEQAHEKAQRHDPVYDRLHATQEFQELKRRYVGFVVPATIAFLAWYLLYVVMSNWAHDFMSQQVVGHINVALVFGVLQFVTTFLIAWLYGRHMADKVDPLARQLEAEYAKEVGR</sequence>
<keyword evidence="3" id="KW-1185">Reference proteome</keyword>
<dbReference type="AlphaFoldDB" id="A0A930YD39"/>
<protein>
    <submittedName>
        <fullName evidence="2">DUF485 domain-containing protein</fullName>
    </submittedName>
</protein>
<dbReference type="Proteomes" id="UP000640489">
    <property type="component" value="Unassembled WGS sequence"/>
</dbReference>
<dbReference type="InterPro" id="IPR007436">
    <property type="entry name" value="DUF485"/>
</dbReference>
<dbReference type="EMBL" id="JADKPN010000001">
    <property type="protein sequence ID" value="MBF4762373.1"/>
    <property type="molecule type" value="Genomic_DNA"/>
</dbReference>
<evidence type="ECO:0000256" key="1">
    <source>
        <dbReference type="SAM" id="Phobius"/>
    </source>
</evidence>
<feature type="transmembrane region" description="Helical" evidence="1">
    <location>
        <begin position="40"/>
        <end position="61"/>
    </location>
</feature>
<dbReference type="PANTHER" id="PTHR38441:SF1">
    <property type="entry name" value="MEMBRANE PROTEIN"/>
    <property type="match status" value="1"/>
</dbReference>
<gene>
    <name evidence="2" type="ORF">ISU07_04490</name>
</gene>
<feature type="transmembrane region" description="Helical" evidence="1">
    <location>
        <begin position="73"/>
        <end position="98"/>
    </location>
</feature>
<keyword evidence="1" id="KW-0812">Transmembrane</keyword>